<feature type="domain" description="N-acetyltransferase" evidence="1">
    <location>
        <begin position="176"/>
        <end position="320"/>
    </location>
</feature>
<dbReference type="SUPFAM" id="SSF55729">
    <property type="entry name" value="Acyl-CoA N-acyltransferases (Nat)"/>
    <property type="match status" value="1"/>
</dbReference>
<evidence type="ECO:0000313" key="2">
    <source>
        <dbReference type="EMBL" id="MFC6087375.1"/>
    </source>
</evidence>
<dbReference type="RefSeq" id="WP_380763561.1">
    <property type="nucleotide sequence ID" value="NZ_JBHSRF010000135.1"/>
</dbReference>
<dbReference type="InterPro" id="IPR016181">
    <property type="entry name" value="Acyl_CoA_acyltransferase"/>
</dbReference>
<protein>
    <submittedName>
        <fullName evidence="2">GNAT family N-acetyltransferase</fullName>
    </submittedName>
</protein>
<dbReference type="CDD" id="cd04301">
    <property type="entry name" value="NAT_SF"/>
    <property type="match status" value="1"/>
</dbReference>
<evidence type="ECO:0000313" key="3">
    <source>
        <dbReference type="Proteomes" id="UP001596137"/>
    </source>
</evidence>
<gene>
    <name evidence="2" type="ORF">ACFP1K_39840</name>
</gene>
<evidence type="ECO:0000259" key="1">
    <source>
        <dbReference type="PROSITE" id="PS51186"/>
    </source>
</evidence>
<dbReference type="Gene3D" id="3.40.630.30">
    <property type="match status" value="1"/>
</dbReference>
<dbReference type="Pfam" id="PF00583">
    <property type="entry name" value="Acetyltransf_1"/>
    <property type="match status" value="1"/>
</dbReference>
<organism evidence="2 3">
    <name type="scientific">Sphaerisporangium aureirubrum</name>
    <dbReference type="NCBI Taxonomy" id="1544736"/>
    <lineage>
        <taxon>Bacteria</taxon>
        <taxon>Bacillati</taxon>
        <taxon>Actinomycetota</taxon>
        <taxon>Actinomycetes</taxon>
        <taxon>Streptosporangiales</taxon>
        <taxon>Streptosporangiaceae</taxon>
        <taxon>Sphaerisporangium</taxon>
    </lineage>
</organism>
<keyword evidence="3" id="KW-1185">Reference proteome</keyword>
<dbReference type="Proteomes" id="UP001596137">
    <property type="component" value="Unassembled WGS sequence"/>
</dbReference>
<dbReference type="InterPro" id="IPR000182">
    <property type="entry name" value="GNAT_dom"/>
</dbReference>
<sequence length="320" mass="35477">MRRREYPGPLALDAMQELAVRCFPRTGYRHIGDLAWSWCRALTPAEEWPTAVWTEGGRTLAWGWLEPPGELMLQVDPSHPELAAEVLHWATTKSRGPLSAEVADTEPHLITALTRQGHTRLDIPFMSCLSRPLTPHPASTRFPISSLSPESSPALKTSDLPSVPELLAVPPLPDGYSIRPQRTPSDVAGRAAVHRAAWDSTRITTERHTRLREVWPYRPEMDLVAVSPIGEIVAYCQGWYDEANRVGLYEPVGTHPAHRRLGLSAAVCTAVLHAFAEAGAEHAAVYARGDAAYPVPKHLYESLGFREYTRVHAYVARPKA</sequence>
<comment type="caution">
    <text evidence="2">The sequence shown here is derived from an EMBL/GenBank/DDBJ whole genome shotgun (WGS) entry which is preliminary data.</text>
</comment>
<dbReference type="EMBL" id="JBHSRF010000135">
    <property type="protein sequence ID" value="MFC6087375.1"/>
    <property type="molecule type" value="Genomic_DNA"/>
</dbReference>
<reference evidence="3" key="1">
    <citation type="journal article" date="2019" name="Int. J. Syst. Evol. Microbiol.">
        <title>The Global Catalogue of Microorganisms (GCM) 10K type strain sequencing project: providing services to taxonomists for standard genome sequencing and annotation.</title>
        <authorList>
            <consortium name="The Broad Institute Genomics Platform"/>
            <consortium name="The Broad Institute Genome Sequencing Center for Infectious Disease"/>
            <person name="Wu L."/>
            <person name="Ma J."/>
        </authorList>
    </citation>
    <scope>NUCLEOTIDE SEQUENCE [LARGE SCALE GENOMIC DNA]</scope>
    <source>
        <strain evidence="3">JCM 30346</strain>
    </source>
</reference>
<dbReference type="PROSITE" id="PS51186">
    <property type="entry name" value="GNAT"/>
    <property type="match status" value="1"/>
</dbReference>
<proteinExistence type="predicted"/>
<accession>A0ABW1NW64</accession>
<name>A0ABW1NW64_9ACTN</name>